<dbReference type="Proteomes" id="UP000248410">
    <property type="component" value="Chromosome"/>
</dbReference>
<keyword evidence="3" id="KW-1185">Reference proteome</keyword>
<feature type="transmembrane region" description="Helical" evidence="1">
    <location>
        <begin position="139"/>
        <end position="157"/>
    </location>
</feature>
<reference evidence="2 3" key="1">
    <citation type="submission" date="2018-05" db="EMBL/GenBank/DDBJ databases">
        <title>Complete Genome Sequences of Extremely Thermoacidophilic, Metal-Mobilizing Type-Strain Members of the Archaeal Family Sulfolobaceae: Acidianus brierleyi DSM-1651T, Acidianus sulfidivorans DSM-18786T, Metallosphaera hakonensis DSM-7519T, and Metallosphaera prunae DSM-10039T.</title>
        <authorList>
            <person name="Counts J.A."/>
            <person name="Kelly R.M."/>
        </authorList>
    </citation>
    <scope>NUCLEOTIDE SEQUENCE [LARGE SCALE GENOMIC DNA]</scope>
    <source>
        <strain evidence="2 3">JP7</strain>
    </source>
</reference>
<evidence type="ECO:0000313" key="3">
    <source>
        <dbReference type="Proteomes" id="UP000248410"/>
    </source>
</evidence>
<sequence length="158" mass="17536">MESVTSFILVMATLVMGLVSVGLFASYGSIVYSNTVSLQQAQYFASGLRVTMGKSSGNIVPIIIDDYNYNGTIYLVAFYSTVDNPEYFTPNYATINSTSPQSGNAEIKTLNNGILYEGEIQYYVSHTGDIQFISINPKYYTIIWIIASYYLIGYEVIP</sequence>
<organism evidence="2 3">
    <name type="scientific">Acidianus sulfidivorans JP7</name>
    <dbReference type="NCBI Taxonomy" id="619593"/>
    <lineage>
        <taxon>Archaea</taxon>
        <taxon>Thermoproteota</taxon>
        <taxon>Thermoprotei</taxon>
        <taxon>Sulfolobales</taxon>
        <taxon>Sulfolobaceae</taxon>
        <taxon>Acidianus</taxon>
    </lineage>
</organism>
<accession>A0A2U9IKQ1</accession>
<proteinExistence type="predicted"/>
<dbReference type="KEGG" id="asul:DFR86_02710"/>
<keyword evidence="1" id="KW-0472">Membrane</keyword>
<keyword evidence="1" id="KW-0812">Transmembrane</keyword>
<evidence type="ECO:0000256" key="1">
    <source>
        <dbReference type="SAM" id="Phobius"/>
    </source>
</evidence>
<dbReference type="OrthoDB" id="41600at2157"/>
<protein>
    <submittedName>
        <fullName evidence="2">Uncharacterized protein</fullName>
    </submittedName>
</protein>
<name>A0A2U9IKQ1_9CREN</name>
<feature type="transmembrane region" description="Helical" evidence="1">
    <location>
        <begin position="6"/>
        <end position="32"/>
    </location>
</feature>
<dbReference type="AlphaFoldDB" id="A0A2U9IKQ1"/>
<evidence type="ECO:0000313" key="2">
    <source>
        <dbReference type="EMBL" id="AWR96565.1"/>
    </source>
</evidence>
<keyword evidence="1" id="KW-1133">Transmembrane helix</keyword>
<dbReference type="EMBL" id="CP029288">
    <property type="protein sequence ID" value="AWR96565.1"/>
    <property type="molecule type" value="Genomic_DNA"/>
</dbReference>
<gene>
    <name evidence="2" type="ORF">DFR86_02710</name>
</gene>
<dbReference type="GeneID" id="36836845"/>
<dbReference type="RefSeq" id="WP_110379455.1">
    <property type="nucleotide sequence ID" value="NZ_CP029288.2"/>
</dbReference>